<organism evidence="1 2">
    <name type="scientific">Leptospira noguchii str. 2007001578</name>
    <dbReference type="NCBI Taxonomy" id="1049974"/>
    <lineage>
        <taxon>Bacteria</taxon>
        <taxon>Pseudomonadati</taxon>
        <taxon>Spirochaetota</taxon>
        <taxon>Spirochaetia</taxon>
        <taxon>Leptospirales</taxon>
        <taxon>Leptospiraceae</taxon>
        <taxon>Leptospira</taxon>
    </lineage>
</organism>
<keyword evidence="2" id="KW-1185">Reference proteome</keyword>
<comment type="caution">
    <text evidence="1">The sequence shown here is derived from an EMBL/GenBank/DDBJ whole genome shotgun (WGS) entry which is preliminary data.</text>
</comment>
<dbReference type="Proteomes" id="UP000012099">
    <property type="component" value="Unassembled WGS sequence"/>
</dbReference>
<dbReference type="EMBL" id="AHMH02000082">
    <property type="protein sequence ID" value="EMN00613.1"/>
    <property type="molecule type" value="Genomic_DNA"/>
</dbReference>
<sequence>MGKDFNSKGLDKRLSTGGISKGVNRFVHNATFVPKGKYYMNGTKLWDSTIGNKGIYGWTVHNALYPGQLLRGNATDKALGKLRVIFSVLELIKISSAKSNEERKAAEDELIFYLLLVAPFLAPGRGNHGLHQKLW</sequence>
<accession>A0ABN0J146</accession>
<evidence type="ECO:0000313" key="2">
    <source>
        <dbReference type="Proteomes" id="UP000012099"/>
    </source>
</evidence>
<proteinExistence type="predicted"/>
<feature type="non-terminal residue" evidence="1">
    <location>
        <position position="1"/>
    </location>
</feature>
<evidence type="ECO:0000313" key="1">
    <source>
        <dbReference type="EMBL" id="EMN00613.1"/>
    </source>
</evidence>
<protein>
    <submittedName>
        <fullName evidence="1">Uncharacterized protein</fullName>
    </submittedName>
</protein>
<name>A0ABN0J146_9LEPT</name>
<reference evidence="1 2" key="1">
    <citation type="submission" date="2013-01" db="EMBL/GenBank/DDBJ databases">
        <authorList>
            <person name="Harkins D.M."/>
            <person name="Durkin A.S."/>
            <person name="Brinkac L.M."/>
            <person name="Haft D.H."/>
            <person name="Selengut J.D."/>
            <person name="Sanka R."/>
            <person name="DePew J."/>
            <person name="Purushe J."/>
            <person name="Whelen A.C."/>
            <person name="Vinetz J.M."/>
            <person name="Sutton G.G."/>
            <person name="Nierman W.C."/>
            <person name="Fouts D.E."/>
        </authorList>
    </citation>
    <scope>NUCLEOTIDE SEQUENCE [LARGE SCALE GENOMIC DNA]</scope>
    <source>
        <strain evidence="1 2">2007001578</strain>
    </source>
</reference>
<gene>
    <name evidence="1" type="ORF">LEP1GSC035_0328</name>
</gene>